<evidence type="ECO:0000313" key="1">
    <source>
        <dbReference type="EMBL" id="WIV86773.1"/>
    </source>
</evidence>
<evidence type="ECO:0000313" key="2">
    <source>
        <dbReference type="Proteomes" id="UP001226651"/>
    </source>
</evidence>
<organism evidence="1 2">
    <name type="scientific">Proteus appendicitidis</name>
    <dbReference type="NCBI Taxonomy" id="3034648"/>
    <lineage>
        <taxon>Bacteria</taxon>
        <taxon>Pseudomonadati</taxon>
        <taxon>Pseudomonadota</taxon>
        <taxon>Gammaproteobacteria</taxon>
        <taxon>Enterobacterales</taxon>
        <taxon>Morganellaceae</taxon>
        <taxon>Proteus</taxon>
    </lineage>
</organism>
<keyword evidence="2" id="KW-1185">Reference proteome</keyword>
<sequence length="102" mass="11605">MKSNSIVKNTQNGVYICIEDKYSPINSIVFELSQLIHFIPVNNIGNTVLISVSGMADFSPSIPFAKFLSFFRYIIEQSQKLNSHSHLFTITINKDLSCEWQC</sequence>
<dbReference type="Proteomes" id="UP001226651">
    <property type="component" value="Chromosome"/>
</dbReference>
<name>A0ABY8Y3F0_9GAMM</name>
<gene>
    <name evidence="1" type="ORF">QQS39_09745</name>
</gene>
<dbReference type="RefSeq" id="WP_099432914.1">
    <property type="nucleotide sequence ID" value="NZ_CP127389.1"/>
</dbReference>
<dbReference type="EMBL" id="CP127389">
    <property type="protein sequence ID" value="WIV86773.1"/>
    <property type="molecule type" value="Genomic_DNA"/>
</dbReference>
<proteinExistence type="predicted"/>
<protein>
    <submittedName>
        <fullName evidence="1">Uncharacterized protein</fullName>
    </submittedName>
</protein>
<accession>A0ABY8Y3F0</accession>
<reference evidence="1 2" key="1">
    <citation type="submission" date="2023-06" db="EMBL/GenBank/DDBJ databases">
        <title>Proteus appendicitidis sp. nov., isolated from the appendiceal pus of an appendicitis patient in Yongzhou, China.</title>
        <authorList>
            <person name="Cai X."/>
        </authorList>
    </citation>
    <scope>NUCLEOTIDE SEQUENCE [LARGE SCALE GENOMIC DNA]</scope>
    <source>
        <strain evidence="1 2">HZ0627</strain>
    </source>
</reference>